<dbReference type="InterPro" id="IPR000192">
    <property type="entry name" value="Aminotrans_V_dom"/>
</dbReference>
<name>A0A075HER6_9EURY</name>
<dbReference type="GO" id="GO:0045439">
    <property type="term" value="F:isopenicillin-N epimerase activity"/>
    <property type="evidence" value="ECO:0007669"/>
    <property type="project" value="UniProtKB-EC"/>
</dbReference>
<dbReference type="SUPFAM" id="SSF53383">
    <property type="entry name" value="PLP-dependent transferases"/>
    <property type="match status" value="1"/>
</dbReference>
<organism evidence="3">
    <name type="scientific">uncultured marine group II/III euryarchaeote KM3_63_E12</name>
    <dbReference type="NCBI Taxonomy" id="1456477"/>
    <lineage>
        <taxon>Archaea</taxon>
        <taxon>Methanobacteriati</taxon>
        <taxon>Methanobacteriota</taxon>
        <taxon>environmental samples</taxon>
    </lineage>
</organism>
<dbReference type="Gene3D" id="3.90.1150.10">
    <property type="entry name" value="Aspartate Aminotransferase, domain 1"/>
    <property type="match status" value="1"/>
</dbReference>
<keyword evidence="3" id="KW-0413">Isomerase</keyword>
<accession>A0A075HER6</accession>
<reference evidence="3" key="1">
    <citation type="journal article" date="2014" name="Genome Biol. Evol.">
        <title>Pangenome evidence for extensive interdomain horizontal transfer affecting lineage core and shell genes in uncultured planktonic thaumarchaeota and euryarchaeota.</title>
        <authorList>
            <person name="Deschamps P."/>
            <person name="Zivanovic Y."/>
            <person name="Moreira D."/>
            <person name="Rodriguez-Valera F."/>
            <person name="Lopez-Garcia P."/>
        </authorList>
    </citation>
    <scope>NUCLEOTIDE SEQUENCE</scope>
</reference>
<evidence type="ECO:0000313" key="3">
    <source>
        <dbReference type="EMBL" id="AIF13695.1"/>
    </source>
</evidence>
<dbReference type="EMBL" id="KF900981">
    <property type="protein sequence ID" value="AIF13695.1"/>
    <property type="molecule type" value="Genomic_DNA"/>
</dbReference>
<dbReference type="AlphaFoldDB" id="A0A075HER6"/>
<protein>
    <submittedName>
        <fullName evidence="3">Putative Isopenicillin-N epimerase protein (CefD)</fullName>
        <ecNumber evidence="3">5.1.1.17</ecNumber>
    </submittedName>
</protein>
<dbReference type="EC" id="5.1.1.17" evidence="3"/>
<sequence length="401" mass="44612">MDSGVGRLRPAGSELSHHWALDPDTTFLNHGSFGATPVTLLEEQSRIRAQMEADPVRFFERDAVEMMAGAVDSLSEFLNADQDGMTFCHNATGGINTVLRSLVLNSGDEIIVPDHAYQACWNAIEFVARRWKAKVVVVELPFRCENEDDIIEPLLAAITPRTVLAMIDTVSSPTAIRMPFERLVDEFQSRGVDVLIDAAHGPGLVPLDLTALDAAWISGNCHKWLCAPKGSAFLHIREDKRESTKPLTISHGYTADLSPVQKFRYEYDWQGTSDPSGIFCIPKAIETLGSMISGGFEAIMERNDSLARNGRDILCETLETEPPIADSMLTAMATIDLPGTYDGPPDFRGDALHNSLIDDWGIQVPVFPWPHHEMRYFRISAYLYNSLEQYEYLAHALRDSL</sequence>
<dbReference type="InterPro" id="IPR015422">
    <property type="entry name" value="PyrdxlP-dep_Trfase_small"/>
</dbReference>
<dbReference type="PANTHER" id="PTHR43092:SF2">
    <property type="entry name" value="HERCYNYLCYSTEINE SULFOXIDE LYASE"/>
    <property type="match status" value="1"/>
</dbReference>
<dbReference type="PANTHER" id="PTHR43092">
    <property type="entry name" value="L-CYSTEINE DESULFHYDRASE"/>
    <property type="match status" value="1"/>
</dbReference>
<dbReference type="Pfam" id="PF00266">
    <property type="entry name" value="Aminotran_5"/>
    <property type="match status" value="1"/>
</dbReference>
<gene>
    <name evidence="3" type="primary">cefD</name>
</gene>
<feature type="domain" description="Aminotransferase class V" evidence="2">
    <location>
        <begin position="60"/>
        <end position="314"/>
    </location>
</feature>
<proteinExistence type="predicted"/>
<evidence type="ECO:0000259" key="2">
    <source>
        <dbReference type="Pfam" id="PF00266"/>
    </source>
</evidence>
<keyword evidence="1" id="KW-0663">Pyridoxal phosphate</keyword>
<evidence type="ECO:0000256" key="1">
    <source>
        <dbReference type="ARBA" id="ARBA00022898"/>
    </source>
</evidence>
<dbReference type="Gene3D" id="3.40.640.10">
    <property type="entry name" value="Type I PLP-dependent aspartate aminotransferase-like (Major domain)"/>
    <property type="match status" value="1"/>
</dbReference>
<dbReference type="InterPro" id="IPR015424">
    <property type="entry name" value="PyrdxlP-dep_Trfase"/>
</dbReference>
<dbReference type="InterPro" id="IPR015421">
    <property type="entry name" value="PyrdxlP-dep_Trfase_major"/>
</dbReference>